<name>A0A7S1R1N4_ALECA</name>
<feature type="region of interest" description="Disordered" evidence="1">
    <location>
        <begin position="1"/>
        <end position="27"/>
    </location>
</feature>
<feature type="region of interest" description="Disordered" evidence="1">
    <location>
        <begin position="77"/>
        <end position="149"/>
    </location>
</feature>
<feature type="compositionally biased region" description="Low complexity" evidence="1">
    <location>
        <begin position="1"/>
        <end position="21"/>
    </location>
</feature>
<dbReference type="EMBL" id="HBGE01054804">
    <property type="protein sequence ID" value="CAD9153633.1"/>
    <property type="molecule type" value="Transcribed_RNA"/>
</dbReference>
<feature type="region of interest" description="Disordered" evidence="1">
    <location>
        <begin position="255"/>
        <end position="279"/>
    </location>
</feature>
<accession>A0A7S1R1N4</accession>
<reference evidence="2" key="1">
    <citation type="submission" date="2021-01" db="EMBL/GenBank/DDBJ databases">
        <authorList>
            <person name="Corre E."/>
            <person name="Pelletier E."/>
            <person name="Niang G."/>
            <person name="Scheremetjew M."/>
            <person name="Finn R."/>
            <person name="Kale V."/>
            <person name="Holt S."/>
            <person name="Cochrane G."/>
            <person name="Meng A."/>
            <person name="Brown T."/>
            <person name="Cohen L."/>
        </authorList>
    </citation>
    <scope>NUCLEOTIDE SEQUENCE</scope>
    <source>
        <strain evidence="2">OF101</strain>
    </source>
</reference>
<proteinExistence type="predicted"/>
<gene>
    <name evidence="2" type="ORF">ACAT0790_LOCUS33023</name>
</gene>
<feature type="compositionally biased region" description="Basic and acidic residues" evidence="1">
    <location>
        <begin position="79"/>
        <end position="149"/>
    </location>
</feature>
<protein>
    <submittedName>
        <fullName evidence="2">Uncharacterized protein</fullName>
    </submittedName>
</protein>
<evidence type="ECO:0000313" key="2">
    <source>
        <dbReference type="EMBL" id="CAD9153633.1"/>
    </source>
</evidence>
<evidence type="ECO:0000256" key="1">
    <source>
        <dbReference type="SAM" id="MobiDB-lite"/>
    </source>
</evidence>
<sequence>MATRSASSSGLTSGSSGLWRTWESRSSPSLVTAASFGLREFSLSRKKIGDPTSPDRFKKVTSFDKIDLIGGNGRWRQARAKEDCEQRRLEEEEMQRQERLREAEKERRRAERREMRRRAKEEEERKRREAEEKKLQEMRERERLRQEQQERERQHRLELEAERQRRMPQTCQTCKGSGQCQACSGKGFQFSTFLVSTVSTESMQEYGRAMQGCAGCGGCKQGIRGSLNKGLGKCSSCDGHGKIWPDIDGSPPTYWHSASTKSMSPKARTMQAWSSTPMP</sequence>
<dbReference type="AlphaFoldDB" id="A0A7S1R1N4"/>
<organism evidence="2">
    <name type="scientific">Alexandrium catenella</name>
    <name type="common">Red tide dinoflagellate</name>
    <name type="synonym">Gonyaulax catenella</name>
    <dbReference type="NCBI Taxonomy" id="2925"/>
    <lineage>
        <taxon>Eukaryota</taxon>
        <taxon>Sar</taxon>
        <taxon>Alveolata</taxon>
        <taxon>Dinophyceae</taxon>
        <taxon>Gonyaulacales</taxon>
        <taxon>Pyrocystaceae</taxon>
        <taxon>Alexandrium</taxon>
    </lineage>
</organism>